<dbReference type="EMBL" id="DF236968">
    <property type="protein sequence ID" value="GAQ78844.1"/>
    <property type="molecule type" value="Genomic_DNA"/>
</dbReference>
<evidence type="ECO:0000256" key="2">
    <source>
        <dbReference type="ARBA" id="ARBA00022598"/>
    </source>
</evidence>
<comment type="pathway">
    <text evidence="1">Purine metabolism; 7-cyano-7-deazaguanine biosynthesis.</text>
</comment>
<gene>
    <name evidence="10" type="ORF">KFL_000190610</name>
</gene>
<sequence>MQTGCAPLEGSSVLLLSGGVESATLLYLWKDKSIWPLLWPEGGRCGTESLSAALGISGEVTGRVGEAFRALQAPARLHVPLPHRNLALLSLAASYATQVGCPTLALALNKEDLGSYSSSSEDFLTNFRRLTTSLTPPLSVETPLDHLSKADVIRSGASSGVPYRLSYSCMVGRPLHCGRCSQCKQRRRAFEDAGLSDLDAPYEGG</sequence>
<dbReference type="Pfam" id="PF06508">
    <property type="entry name" value="QueC"/>
    <property type="match status" value="1"/>
</dbReference>
<evidence type="ECO:0000256" key="1">
    <source>
        <dbReference type="ARBA" id="ARBA00005061"/>
    </source>
</evidence>
<keyword evidence="5" id="KW-0862">Zinc</keyword>
<evidence type="ECO:0000256" key="8">
    <source>
        <dbReference type="ARBA" id="ARBA00039149"/>
    </source>
</evidence>
<keyword evidence="3" id="KW-0479">Metal-binding</keyword>
<dbReference type="PANTHER" id="PTHR42914:SF1">
    <property type="entry name" value="7-CYANO-7-DEAZAGUANINE SYNTHASE"/>
    <property type="match status" value="1"/>
</dbReference>
<evidence type="ECO:0000256" key="3">
    <source>
        <dbReference type="ARBA" id="ARBA00022723"/>
    </source>
</evidence>
<evidence type="ECO:0000256" key="4">
    <source>
        <dbReference type="ARBA" id="ARBA00022741"/>
    </source>
</evidence>
<dbReference type="GO" id="GO:0046872">
    <property type="term" value="F:metal ion binding"/>
    <property type="evidence" value="ECO:0007669"/>
    <property type="project" value="UniProtKB-KW"/>
</dbReference>
<evidence type="ECO:0000256" key="7">
    <source>
        <dbReference type="ARBA" id="ARBA00037993"/>
    </source>
</evidence>
<dbReference type="EC" id="6.3.4.20" evidence="8"/>
<dbReference type="OrthoDB" id="448104at2759"/>
<organism evidence="10 11">
    <name type="scientific">Klebsormidium nitens</name>
    <name type="common">Green alga</name>
    <name type="synonym">Ulothrix nitens</name>
    <dbReference type="NCBI Taxonomy" id="105231"/>
    <lineage>
        <taxon>Eukaryota</taxon>
        <taxon>Viridiplantae</taxon>
        <taxon>Streptophyta</taxon>
        <taxon>Klebsormidiophyceae</taxon>
        <taxon>Klebsormidiales</taxon>
        <taxon>Klebsormidiaceae</taxon>
        <taxon>Klebsormidium</taxon>
    </lineage>
</organism>
<dbReference type="AlphaFoldDB" id="A0A1Y1HJV8"/>
<dbReference type="STRING" id="105231.A0A1Y1HJV8"/>
<dbReference type="GO" id="GO:0016874">
    <property type="term" value="F:ligase activity"/>
    <property type="evidence" value="ECO:0007669"/>
    <property type="project" value="UniProtKB-KW"/>
</dbReference>
<keyword evidence="2" id="KW-0436">Ligase</keyword>
<keyword evidence="6" id="KW-0067">ATP-binding</keyword>
<dbReference type="InterPro" id="IPR014729">
    <property type="entry name" value="Rossmann-like_a/b/a_fold"/>
</dbReference>
<dbReference type="PANTHER" id="PTHR42914">
    <property type="entry name" value="7-CYANO-7-DEAZAGUANINE SYNTHASE"/>
    <property type="match status" value="1"/>
</dbReference>
<proteinExistence type="inferred from homology"/>
<protein>
    <recommendedName>
        <fullName evidence="8">7-cyano-7-deazaguanine synthase</fullName>
        <ecNumber evidence="8">6.3.4.20</ecNumber>
    </recommendedName>
</protein>
<dbReference type="GO" id="GO:0005524">
    <property type="term" value="F:ATP binding"/>
    <property type="evidence" value="ECO:0007669"/>
    <property type="project" value="UniProtKB-KW"/>
</dbReference>
<keyword evidence="11" id="KW-1185">Reference proteome</keyword>
<dbReference type="SUPFAM" id="SSF52402">
    <property type="entry name" value="Adenine nucleotide alpha hydrolases-like"/>
    <property type="match status" value="1"/>
</dbReference>
<evidence type="ECO:0000256" key="5">
    <source>
        <dbReference type="ARBA" id="ARBA00022833"/>
    </source>
</evidence>
<comment type="similarity">
    <text evidence="7">Belongs to the QueC family.</text>
</comment>
<evidence type="ECO:0000313" key="11">
    <source>
        <dbReference type="Proteomes" id="UP000054558"/>
    </source>
</evidence>
<dbReference type="OMA" id="GHKYHCG"/>
<dbReference type="Gene3D" id="3.40.50.620">
    <property type="entry name" value="HUPs"/>
    <property type="match status" value="1"/>
</dbReference>
<evidence type="ECO:0000256" key="9">
    <source>
        <dbReference type="ARBA" id="ARBA00047890"/>
    </source>
</evidence>
<evidence type="ECO:0000256" key="6">
    <source>
        <dbReference type="ARBA" id="ARBA00022840"/>
    </source>
</evidence>
<dbReference type="InterPro" id="IPR018317">
    <property type="entry name" value="QueC"/>
</dbReference>
<accession>A0A1Y1HJV8</accession>
<dbReference type="Proteomes" id="UP000054558">
    <property type="component" value="Unassembled WGS sequence"/>
</dbReference>
<name>A0A1Y1HJV8_KLENI</name>
<keyword evidence="4" id="KW-0547">Nucleotide-binding</keyword>
<reference evidence="10 11" key="1">
    <citation type="journal article" date="2014" name="Nat. Commun.">
        <title>Klebsormidium flaccidum genome reveals primary factors for plant terrestrial adaptation.</title>
        <authorList>
            <person name="Hori K."/>
            <person name="Maruyama F."/>
            <person name="Fujisawa T."/>
            <person name="Togashi T."/>
            <person name="Yamamoto N."/>
            <person name="Seo M."/>
            <person name="Sato S."/>
            <person name="Yamada T."/>
            <person name="Mori H."/>
            <person name="Tajima N."/>
            <person name="Moriyama T."/>
            <person name="Ikeuchi M."/>
            <person name="Watanabe M."/>
            <person name="Wada H."/>
            <person name="Kobayashi K."/>
            <person name="Saito M."/>
            <person name="Masuda T."/>
            <person name="Sasaki-Sekimoto Y."/>
            <person name="Mashiguchi K."/>
            <person name="Awai K."/>
            <person name="Shimojima M."/>
            <person name="Masuda S."/>
            <person name="Iwai M."/>
            <person name="Nobusawa T."/>
            <person name="Narise T."/>
            <person name="Kondo S."/>
            <person name="Saito H."/>
            <person name="Sato R."/>
            <person name="Murakawa M."/>
            <person name="Ihara Y."/>
            <person name="Oshima-Yamada Y."/>
            <person name="Ohtaka K."/>
            <person name="Satoh M."/>
            <person name="Sonobe K."/>
            <person name="Ishii M."/>
            <person name="Ohtani R."/>
            <person name="Kanamori-Sato M."/>
            <person name="Honoki R."/>
            <person name="Miyazaki D."/>
            <person name="Mochizuki H."/>
            <person name="Umetsu J."/>
            <person name="Higashi K."/>
            <person name="Shibata D."/>
            <person name="Kamiya Y."/>
            <person name="Sato N."/>
            <person name="Nakamura Y."/>
            <person name="Tabata S."/>
            <person name="Ida S."/>
            <person name="Kurokawa K."/>
            <person name="Ohta H."/>
        </authorList>
    </citation>
    <scope>NUCLEOTIDE SEQUENCE [LARGE SCALE GENOMIC DNA]</scope>
    <source>
        <strain evidence="10 11">NIES-2285</strain>
    </source>
</reference>
<comment type="catalytic activity">
    <reaction evidence="9">
        <text>7-carboxy-7-carbaguanine + NH4(+) + 2 ATP = 7-cyano-7-carbaguanine + 2 AMP + 2 diphosphate + 2 H(+)</text>
        <dbReference type="Rhea" id="RHEA:27982"/>
        <dbReference type="ChEBI" id="CHEBI:15378"/>
        <dbReference type="ChEBI" id="CHEBI:28938"/>
        <dbReference type="ChEBI" id="CHEBI:30616"/>
        <dbReference type="ChEBI" id="CHEBI:33019"/>
        <dbReference type="ChEBI" id="CHEBI:45075"/>
        <dbReference type="ChEBI" id="CHEBI:61036"/>
        <dbReference type="ChEBI" id="CHEBI:456215"/>
        <dbReference type="EC" id="6.3.4.20"/>
    </reaction>
</comment>
<evidence type="ECO:0000313" key="10">
    <source>
        <dbReference type="EMBL" id="GAQ78844.1"/>
    </source>
</evidence>